<feature type="domain" description="PDEase" evidence="8">
    <location>
        <begin position="779"/>
        <end position="1131"/>
    </location>
</feature>
<dbReference type="InterPro" id="IPR036971">
    <property type="entry name" value="PDEase_catalytic_dom_sf"/>
</dbReference>
<dbReference type="InterPro" id="IPR029016">
    <property type="entry name" value="GAF-like_dom_sf"/>
</dbReference>
<reference evidence="9 10" key="1">
    <citation type="journal article" date="2013" name="Curr. Biol.">
        <title>The Genome of the Foraminiferan Reticulomyxa filosa.</title>
        <authorList>
            <person name="Glockner G."/>
            <person name="Hulsmann N."/>
            <person name="Schleicher M."/>
            <person name="Noegel A.A."/>
            <person name="Eichinger L."/>
            <person name="Gallinger C."/>
            <person name="Pawlowski J."/>
            <person name="Sierra R."/>
            <person name="Euteneuer U."/>
            <person name="Pillet L."/>
            <person name="Moustafa A."/>
            <person name="Platzer M."/>
            <person name="Groth M."/>
            <person name="Szafranski K."/>
            <person name="Schliwa M."/>
        </authorList>
    </citation>
    <scope>NUCLEOTIDE SEQUENCE [LARGE SCALE GENOMIC DNA]</scope>
</reference>
<dbReference type="Pfam" id="PF01590">
    <property type="entry name" value="GAF"/>
    <property type="match status" value="1"/>
</dbReference>
<dbReference type="OrthoDB" id="342865at2759"/>
<feature type="binding site" evidence="5">
    <location>
        <position position="892"/>
    </location>
    <ligand>
        <name>AMP</name>
        <dbReference type="ChEBI" id="CHEBI:456215"/>
    </ligand>
</feature>
<dbReference type="PROSITE" id="PS51845">
    <property type="entry name" value="PDEASE_I_2"/>
    <property type="match status" value="1"/>
</dbReference>
<accession>X6P1M4</accession>
<dbReference type="SMART" id="SM00471">
    <property type="entry name" value="HDc"/>
    <property type="match status" value="1"/>
</dbReference>
<dbReference type="GO" id="GO:0007165">
    <property type="term" value="P:signal transduction"/>
    <property type="evidence" value="ECO:0007669"/>
    <property type="project" value="InterPro"/>
</dbReference>
<comment type="cofactor">
    <cofactor evidence="7">
        <name>a divalent metal cation</name>
        <dbReference type="ChEBI" id="CHEBI:60240"/>
    </cofactor>
    <text evidence="7">Binds 2 divalent metal cations per subunit. Site 1 may preferentially bind zinc ions, while site 2 has a preference for magnesium and/or manganese ions.</text>
</comment>
<dbReference type="PROSITE" id="PS00126">
    <property type="entry name" value="PDEASE_I_1"/>
    <property type="match status" value="1"/>
</dbReference>
<dbReference type="EC" id="3.1.4.-" evidence="7"/>
<feature type="binding site" evidence="6">
    <location>
        <position position="892"/>
    </location>
    <ligand>
        <name>Zn(2+)</name>
        <dbReference type="ChEBI" id="CHEBI:29105"/>
        <label>1</label>
    </ligand>
</feature>
<feature type="binding site" evidence="6">
    <location>
        <position position="891"/>
    </location>
    <ligand>
        <name>Zn(2+)</name>
        <dbReference type="ChEBI" id="CHEBI:29105"/>
        <label>1</label>
    </ligand>
</feature>
<dbReference type="InterPro" id="IPR023174">
    <property type="entry name" value="PDEase_CS"/>
</dbReference>
<proteinExistence type="inferred from homology"/>
<dbReference type="CDD" id="cd00077">
    <property type="entry name" value="HDc"/>
    <property type="match status" value="1"/>
</dbReference>
<keyword evidence="2 6" id="KW-0479">Metal-binding</keyword>
<evidence type="ECO:0000313" key="9">
    <source>
        <dbReference type="EMBL" id="ETO32435.1"/>
    </source>
</evidence>
<dbReference type="SUPFAM" id="SSF109604">
    <property type="entry name" value="HD-domain/PDEase-like"/>
    <property type="match status" value="1"/>
</dbReference>
<dbReference type="GO" id="GO:0004114">
    <property type="term" value="F:3',5'-cyclic-nucleotide phosphodiesterase activity"/>
    <property type="evidence" value="ECO:0007669"/>
    <property type="project" value="InterPro"/>
</dbReference>
<sequence length="1131" mass="129693">MLPVEVGGGTSDLGGQTPNTVIFDLVDHSKWSLDTLMEIPTLEDFSSYVEKHDRDDIVKLCWDLLRSNEKCGELLHMVTAMNQDLQDEERAFDHMMTTTKISLDCSFVSLYVVEDDRRSLRCLCTSQGICVDNAHQSDLDSNSVSTSSVYSSQSHTLSHGPSFKVKNSFDVQENTLDMDENSSEKETVVYVSHVTEQESIPAKVFRTAHHVNCAVHRSEIAAACPEYSNNSTYRGDMFVLGVPVRDRRGTIIGVLMVYRENNSNTPEFNEADIKTASVLTAIACNTLQNLQTYIDAQIQKKDSARVLGIIDEMSGDITNQSYQQLIKQLLRKIRGLVTCQELEFWTINGPAGQKVLTCEISQDTRMQNQQILVESGHILGQVALTGLPKKIDRARVDGRYTANELRYSKGESVLVIPVRLEHESHPIAIIQAINKIPRALERNGQTGAHGRRRLHQNRVVPFTENDKRLLETLAKSASVIIRNNQLFESMQGERKKNIALVSILRALQHKHDVTQMLDDATLCIAHALDCERVNIWFSDGNGELESLNVMTNSESSQENNGFNVNNMIDEDVNELLNGIAKYCAMEHVYVSSVSIYQDTELWNAINDDYIQEVLFHVQQRHPSQLYRVQSASTLCVPISANGRVVGVIQASFKANDSAFTDLDLSIVEAISNEVAHAIARNISDLWIQKYIEKHEDVPLEVIDYFLTGSHDQYYEVMDGDMEESKIGQERTSGGGKKLMITFGDGDNEEMETPYLNVLEMDEFQKNTLGDDWDSKVINVKLELPKHLRPYVQQLDTCEFDCTQYQAEHLEQFVLYLLQETGMVKEFKLNIVKLSRFVHQVQKSYHDNPFHNWQHGFFVFHFVYYFITKVPKIKLALKKLDLLAILIAGLCHDINHPGNDNLYEINIESELSRIYNGESVLENHHAFFTNELFRKNEFNFIEDMPVPQQKEFKRIVIKSILTTDMSHHTETIEWIHDMSKKSSLEQLMNPNNKDMKDSDKKTLLTKLCQIIVHLGDLSAQTYIWKIAKEWEYRIAEEFRKQTIKEEQVKIPVREWMAKTDIPTRYKNQHFFIEHVVKPLWYVAFLKKNLFLSQIFFIYSFVFVNGQKATDNAYFPGTQRKIGRTLEKFPKIL</sequence>
<feature type="binding site" evidence="5">
    <location>
        <position position="1015"/>
    </location>
    <ligand>
        <name>AMP</name>
        <dbReference type="ChEBI" id="CHEBI:456215"/>
    </ligand>
</feature>
<name>X6P1M4_RETFI</name>
<dbReference type="PRINTS" id="PR00387">
    <property type="entry name" value="PDIESTERASE1"/>
</dbReference>
<keyword evidence="10" id="KW-1185">Reference proteome</keyword>
<gene>
    <name evidence="9" type="ORF">RFI_04681</name>
</gene>
<dbReference type="InterPro" id="IPR023088">
    <property type="entry name" value="PDEase"/>
</dbReference>
<keyword evidence="1" id="KW-0140">cGMP</keyword>
<organism evidence="9 10">
    <name type="scientific">Reticulomyxa filosa</name>
    <dbReference type="NCBI Taxonomy" id="46433"/>
    <lineage>
        <taxon>Eukaryota</taxon>
        <taxon>Sar</taxon>
        <taxon>Rhizaria</taxon>
        <taxon>Retaria</taxon>
        <taxon>Foraminifera</taxon>
        <taxon>Monothalamids</taxon>
        <taxon>Reticulomyxidae</taxon>
        <taxon>Reticulomyxa</taxon>
    </lineage>
</organism>
<evidence type="ECO:0000256" key="7">
    <source>
        <dbReference type="RuleBase" id="RU363067"/>
    </source>
</evidence>
<dbReference type="Gene3D" id="1.10.1300.10">
    <property type="entry name" value="3'5'-cyclic nucleotide phosphodiesterase, catalytic domain"/>
    <property type="match status" value="1"/>
</dbReference>
<dbReference type="InterPro" id="IPR003018">
    <property type="entry name" value="GAF"/>
</dbReference>
<dbReference type="SUPFAM" id="SSF55781">
    <property type="entry name" value="GAF domain-like"/>
    <property type="match status" value="3"/>
</dbReference>
<feature type="active site" description="Proton donor" evidence="4">
    <location>
        <position position="850"/>
    </location>
</feature>
<evidence type="ECO:0000256" key="4">
    <source>
        <dbReference type="PIRSR" id="PIRSR623088-1"/>
    </source>
</evidence>
<evidence type="ECO:0000256" key="3">
    <source>
        <dbReference type="ARBA" id="ARBA00022801"/>
    </source>
</evidence>
<feature type="binding site" evidence="6">
    <location>
        <position position="854"/>
    </location>
    <ligand>
        <name>Zn(2+)</name>
        <dbReference type="ChEBI" id="CHEBI:29105"/>
        <label>1</label>
    </ligand>
</feature>
<dbReference type="EMBL" id="ASPP01004208">
    <property type="protein sequence ID" value="ETO32435.1"/>
    <property type="molecule type" value="Genomic_DNA"/>
</dbReference>
<dbReference type="AlphaFoldDB" id="X6P1M4"/>
<dbReference type="GO" id="GO:0046872">
    <property type="term" value="F:metal ion binding"/>
    <property type="evidence" value="ECO:0007669"/>
    <property type="project" value="UniProtKB-KW"/>
</dbReference>
<dbReference type="Proteomes" id="UP000023152">
    <property type="component" value="Unassembled WGS sequence"/>
</dbReference>
<evidence type="ECO:0000256" key="5">
    <source>
        <dbReference type="PIRSR" id="PIRSR623088-2"/>
    </source>
</evidence>
<keyword evidence="3 7" id="KW-0378">Hydrolase</keyword>
<comment type="similarity">
    <text evidence="7">Belongs to the cyclic nucleotide phosphodiesterase family.</text>
</comment>
<feature type="binding site" evidence="6">
    <location>
        <position position="892"/>
    </location>
    <ligand>
        <name>Zn(2+)</name>
        <dbReference type="ChEBI" id="CHEBI:29105"/>
        <label>2</label>
    </ligand>
</feature>
<dbReference type="SMART" id="SM00065">
    <property type="entry name" value="GAF"/>
    <property type="match status" value="3"/>
</dbReference>
<comment type="caution">
    <text evidence="9">The sequence shown here is derived from an EMBL/GenBank/DDBJ whole genome shotgun (WGS) entry which is preliminary data.</text>
</comment>
<evidence type="ECO:0000259" key="8">
    <source>
        <dbReference type="PROSITE" id="PS51845"/>
    </source>
</evidence>
<dbReference type="InterPro" id="IPR003607">
    <property type="entry name" value="HD/PDEase_dom"/>
</dbReference>
<protein>
    <recommendedName>
        <fullName evidence="7">Phosphodiesterase</fullName>
        <ecNumber evidence="7">3.1.4.-</ecNumber>
    </recommendedName>
</protein>
<dbReference type="OMA" id="CASMHES"/>
<feature type="binding site" evidence="5">
    <location>
        <position position="1067"/>
    </location>
    <ligand>
        <name>AMP</name>
        <dbReference type="ChEBI" id="CHEBI:456215"/>
    </ligand>
</feature>
<feature type="binding site" evidence="6">
    <location>
        <position position="1015"/>
    </location>
    <ligand>
        <name>Zn(2+)</name>
        <dbReference type="ChEBI" id="CHEBI:29105"/>
        <label>1</label>
    </ligand>
</feature>
<evidence type="ECO:0000256" key="1">
    <source>
        <dbReference type="ARBA" id="ARBA00022535"/>
    </source>
</evidence>
<evidence type="ECO:0000256" key="2">
    <source>
        <dbReference type="ARBA" id="ARBA00022723"/>
    </source>
</evidence>
<dbReference type="InterPro" id="IPR002073">
    <property type="entry name" value="PDEase_catalytic_dom"/>
</dbReference>
<evidence type="ECO:0000313" key="10">
    <source>
        <dbReference type="Proteomes" id="UP000023152"/>
    </source>
</evidence>
<dbReference type="Gene3D" id="3.30.450.40">
    <property type="match status" value="3"/>
</dbReference>
<evidence type="ECO:0000256" key="6">
    <source>
        <dbReference type="PIRSR" id="PIRSR623088-3"/>
    </source>
</evidence>
<dbReference type="Pfam" id="PF00233">
    <property type="entry name" value="PDEase_I"/>
    <property type="match status" value="1"/>
</dbReference>
<dbReference type="PANTHER" id="PTHR11347">
    <property type="entry name" value="CYCLIC NUCLEOTIDE PHOSPHODIESTERASE"/>
    <property type="match status" value="1"/>
</dbReference>
<feature type="binding site" evidence="5">
    <location>
        <begin position="850"/>
        <end position="854"/>
    </location>
    <ligand>
        <name>AMP</name>
        <dbReference type="ChEBI" id="CHEBI:456215"/>
    </ligand>
</feature>